<gene>
    <name evidence="1" type="ORF">KYD98_16570</name>
</gene>
<comment type="caution">
    <text evidence="1">The sequence shown here is derived from an EMBL/GenBank/DDBJ whole genome shotgun (WGS) entry which is preliminary data.</text>
</comment>
<protein>
    <submittedName>
        <fullName evidence="1">Uncharacterized protein</fullName>
    </submittedName>
</protein>
<dbReference type="RefSeq" id="WP_219781159.1">
    <property type="nucleotide sequence ID" value="NZ_JAHXPT010000017.1"/>
</dbReference>
<accession>A0ABS7ASQ3</accession>
<evidence type="ECO:0000313" key="1">
    <source>
        <dbReference type="EMBL" id="MBW6411696.1"/>
    </source>
</evidence>
<dbReference type="Proteomes" id="UP001519921">
    <property type="component" value="Unassembled WGS sequence"/>
</dbReference>
<dbReference type="EMBL" id="JAHXPT010000017">
    <property type="protein sequence ID" value="MBW6411696.1"/>
    <property type="molecule type" value="Genomic_DNA"/>
</dbReference>
<reference evidence="1 2" key="1">
    <citation type="submission" date="2021-07" db="EMBL/GenBank/DDBJ databases">
        <title>Clostridium weizhouense sp. nov., an anaerobic bacterium isolated from activated sludge of Petroleum wastewater.</title>
        <authorList>
            <person name="Li Q."/>
        </authorList>
    </citation>
    <scope>NUCLEOTIDE SEQUENCE [LARGE SCALE GENOMIC DNA]</scope>
    <source>
        <strain evidence="1 2">YB-6</strain>
    </source>
</reference>
<organism evidence="1 2">
    <name type="scientific">Clostridium weizhouense</name>
    <dbReference type="NCBI Taxonomy" id="2859781"/>
    <lineage>
        <taxon>Bacteria</taxon>
        <taxon>Bacillati</taxon>
        <taxon>Bacillota</taxon>
        <taxon>Clostridia</taxon>
        <taxon>Eubacteriales</taxon>
        <taxon>Clostridiaceae</taxon>
        <taxon>Clostridium</taxon>
    </lineage>
</organism>
<name>A0ABS7ASQ3_9CLOT</name>
<keyword evidence="2" id="KW-1185">Reference proteome</keyword>
<sequence>MSYNTIYVNGYALSAKFESKVIRIKNDNALKNMLTNTSNGSTDIAYTLKQEYRKAIGETIKISTSSLAVEILAHVYPDKIAHAVENIPGLGHLADKVIAHTDPIDCGELSVDSNRWIWDTIAPFHKMIFGDIVG</sequence>
<evidence type="ECO:0000313" key="2">
    <source>
        <dbReference type="Proteomes" id="UP001519921"/>
    </source>
</evidence>
<proteinExistence type="predicted"/>